<feature type="transmembrane region" description="Helical" evidence="7">
    <location>
        <begin position="149"/>
        <end position="169"/>
    </location>
</feature>
<dbReference type="GO" id="GO:0004930">
    <property type="term" value="F:G protein-coupled receptor activity"/>
    <property type="evidence" value="ECO:0007669"/>
    <property type="project" value="InterPro"/>
</dbReference>
<feature type="transmembrane region" description="Helical" evidence="7">
    <location>
        <begin position="175"/>
        <end position="196"/>
    </location>
</feature>
<evidence type="ECO:0000256" key="1">
    <source>
        <dbReference type="ARBA" id="ARBA00004651"/>
    </source>
</evidence>
<dbReference type="PROSITE" id="PS50262">
    <property type="entry name" value="G_PROTEIN_RECEP_F1_2"/>
    <property type="match status" value="1"/>
</dbReference>
<keyword evidence="10" id="KW-1185">Reference proteome</keyword>
<dbReference type="Proteomes" id="UP001163046">
    <property type="component" value="Unassembled WGS sequence"/>
</dbReference>
<organism evidence="9 10">
    <name type="scientific">Desmophyllum pertusum</name>
    <dbReference type="NCBI Taxonomy" id="174260"/>
    <lineage>
        <taxon>Eukaryota</taxon>
        <taxon>Metazoa</taxon>
        <taxon>Cnidaria</taxon>
        <taxon>Anthozoa</taxon>
        <taxon>Hexacorallia</taxon>
        <taxon>Scleractinia</taxon>
        <taxon>Caryophylliina</taxon>
        <taxon>Caryophylliidae</taxon>
        <taxon>Desmophyllum</taxon>
    </lineage>
</organism>
<comment type="caution">
    <text evidence="9">The sequence shown here is derived from an EMBL/GenBank/DDBJ whole genome shotgun (WGS) entry which is preliminary data.</text>
</comment>
<dbReference type="InterPro" id="IPR017452">
    <property type="entry name" value="GPCR_Rhodpsn_7TM"/>
</dbReference>
<feature type="transmembrane region" description="Helical" evidence="7">
    <location>
        <begin position="28"/>
        <end position="54"/>
    </location>
</feature>
<dbReference type="GO" id="GO:0005886">
    <property type="term" value="C:plasma membrane"/>
    <property type="evidence" value="ECO:0007669"/>
    <property type="project" value="UniProtKB-SubCell"/>
</dbReference>
<feature type="transmembrane region" description="Helical" evidence="7">
    <location>
        <begin position="66"/>
        <end position="91"/>
    </location>
</feature>
<evidence type="ECO:0000256" key="2">
    <source>
        <dbReference type="ARBA" id="ARBA00022475"/>
    </source>
</evidence>
<dbReference type="AlphaFoldDB" id="A0A9X0A3E1"/>
<feature type="region of interest" description="Disordered" evidence="6">
    <location>
        <begin position="234"/>
        <end position="264"/>
    </location>
</feature>
<keyword evidence="5 7" id="KW-0472">Membrane</keyword>
<dbReference type="PANTHER" id="PTHR22750">
    <property type="entry name" value="G-PROTEIN COUPLED RECEPTOR"/>
    <property type="match status" value="1"/>
</dbReference>
<gene>
    <name evidence="9" type="ORF">OS493_012007</name>
</gene>
<evidence type="ECO:0000313" key="10">
    <source>
        <dbReference type="Proteomes" id="UP001163046"/>
    </source>
</evidence>
<comment type="subcellular location">
    <subcellularLocation>
        <location evidence="1">Cell membrane</location>
        <topology evidence="1">Multi-pass membrane protein</topology>
    </subcellularLocation>
</comment>
<dbReference type="EMBL" id="MU825401">
    <property type="protein sequence ID" value="KAJ7392348.1"/>
    <property type="molecule type" value="Genomic_DNA"/>
</dbReference>
<keyword evidence="3 7" id="KW-0812">Transmembrane</keyword>
<evidence type="ECO:0000256" key="6">
    <source>
        <dbReference type="SAM" id="MobiDB-lite"/>
    </source>
</evidence>
<proteinExistence type="predicted"/>
<feature type="domain" description="G-protein coupled receptors family 1 profile" evidence="8">
    <location>
        <begin position="46"/>
        <end position="162"/>
    </location>
</feature>
<sequence>MVGTSGSDFCSSNSTHYYPAAQQFSKTVYIYGCVVGMMMSVSSTFGNTMILLALRKCQSIYSPSKALLCSLALTDLFIGLVVLPLFTAYYLMIILEMPRYYCVIAITYGRISTFLAAVSLVTVATIAIDRYLAFHLRLRYRELVKLRRVVCILVIEWILAAVWSGSWFWNRRINLISGAIGMFICCLITPLCYLSIHRGLRRHVAQIQQQPSVGTVSTGVPIVFLHTQILKPNQAQQGTTEAKEDIPRSHTSLDLDGLGEALGK</sequence>
<feature type="transmembrane region" description="Helical" evidence="7">
    <location>
        <begin position="103"/>
        <end position="128"/>
    </location>
</feature>
<evidence type="ECO:0000313" key="9">
    <source>
        <dbReference type="EMBL" id="KAJ7392348.1"/>
    </source>
</evidence>
<dbReference type="Gene3D" id="1.20.1070.10">
    <property type="entry name" value="Rhodopsin 7-helix transmembrane proteins"/>
    <property type="match status" value="1"/>
</dbReference>
<dbReference type="PRINTS" id="PR00237">
    <property type="entry name" value="GPCRRHODOPSN"/>
</dbReference>
<evidence type="ECO:0000259" key="8">
    <source>
        <dbReference type="PROSITE" id="PS50262"/>
    </source>
</evidence>
<reference evidence="9" key="1">
    <citation type="submission" date="2023-01" db="EMBL/GenBank/DDBJ databases">
        <title>Genome assembly of the deep-sea coral Lophelia pertusa.</title>
        <authorList>
            <person name="Herrera S."/>
            <person name="Cordes E."/>
        </authorList>
    </citation>
    <scope>NUCLEOTIDE SEQUENCE</scope>
    <source>
        <strain evidence="9">USNM1676648</strain>
        <tissue evidence="9">Polyp</tissue>
    </source>
</reference>
<protein>
    <recommendedName>
        <fullName evidence="8">G-protein coupled receptors family 1 profile domain-containing protein</fullName>
    </recommendedName>
</protein>
<accession>A0A9X0A3E1</accession>
<keyword evidence="2" id="KW-1003">Cell membrane</keyword>
<dbReference type="InterPro" id="IPR000276">
    <property type="entry name" value="GPCR_Rhodpsn"/>
</dbReference>
<evidence type="ECO:0000256" key="5">
    <source>
        <dbReference type="ARBA" id="ARBA00023136"/>
    </source>
</evidence>
<dbReference type="OrthoDB" id="5967016at2759"/>
<evidence type="ECO:0000256" key="7">
    <source>
        <dbReference type="SAM" id="Phobius"/>
    </source>
</evidence>
<keyword evidence="4 7" id="KW-1133">Transmembrane helix</keyword>
<dbReference type="CDD" id="cd00637">
    <property type="entry name" value="7tm_classA_rhodopsin-like"/>
    <property type="match status" value="1"/>
</dbReference>
<dbReference type="SUPFAM" id="SSF81321">
    <property type="entry name" value="Family A G protein-coupled receptor-like"/>
    <property type="match status" value="1"/>
</dbReference>
<name>A0A9X0A3E1_9CNID</name>
<feature type="compositionally biased region" description="Basic and acidic residues" evidence="6">
    <location>
        <begin position="241"/>
        <end position="253"/>
    </location>
</feature>
<dbReference type="Pfam" id="PF00001">
    <property type="entry name" value="7tm_1"/>
    <property type="match status" value="1"/>
</dbReference>
<evidence type="ECO:0000256" key="3">
    <source>
        <dbReference type="ARBA" id="ARBA00022692"/>
    </source>
</evidence>
<evidence type="ECO:0000256" key="4">
    <source>
        <dbReference type="ARBA" id="ARBA00022989"/>
    </source>
</evidence>